<dbReference type="EMBL" id="JAHUZN010000006">
    <property type="protein sequence ID" value="KAG8491889.1"/>
    <property type="molecule type" value="Genomic_DNA"/>
</dbReference>
<dbReference type="OrthoDB" id="686813at2759"/>
<sequence>MAVAFTHLSWWLWSDKHQEPRIANGSSLSSSPDSGLLDSDNLKFPLVKRANMASSSRKVRRKWHSREERKIDREYDVVIVPSDGGCVSGSESDGSDYSIGWMEPHGPGFNSDDESDNSFAVLVPCYGHRQDDMLEDPKNNLLGAIVNVPNYYSAEFRTEMQAKITWNSGFHLCRLANISDYRRFLMDLYSITPPAGRTWSRVSSSI</sequence>
<comment type="caution">
    <text evidence="1">The sequence shown here is derived from an EMBL/GenBank/DDBJ whole genome shotgun (WGS) entry which is preliminary data.</text>
</comment>
<keyword evidence="2" id="KW-1185">Reference proteome</keyword>
<dbReference type="PANTHER" id="PTHR34464">
    <property type="entry name" value="OS09G0376300 PROTEIN"/>
    <property type="match status" value="1"/>
</dbReference>
<gene>
    <name evidence="1" type="ORF">CXB51_015230</name>
</gene>
<reference evidence="1 2" key="1">
    <citation type="journal article" date="2021" name="bioRxiv">
        <title>The Gossypium anomalum genome as a resource for cotton improvement and evolutionary analysis of hybrid incompatibility.</title>
        <authorList>
            <person name="Grover C.E."/>
            <person name="Yuan D."/>
            <person name="Arick M.A."/>
            <person name="Miller E.R."/>
            <person name="Hu G."/>
            <person name="Peterson D.G."/>
            <person name="Wendel J.F."/>
            <person name="Udall J.A."/>
        </authorList>
    </citation>
    <scope>NUCLEOTIDE SEQUENCE [LARGE SCALE GENOMIC DNA]</scope>
    <source>
        <strain evidence="1">JFW-Udall</strain>
        <tissue evidence="1">Leaf</tissue>
    </source>
</reference>
<organism evidence="1 2">
    <name type="scientific">Gossypium anomalum</name>
    <dbReference type="NCBI Taxonomy" id="47600"/>
    <lineage>
        <taxon>Eukaryota</taxon>
        <taxon>Viridiplantae</taxon>
        <taxon>Streptophyta</taxon>
        <taxon>Embryophyta</taxon>
        <taxon>Tracheophyta</taxon>
        <taxon>Spermatophyta</taxon>
        <taxon>Magnoliopsida</taxon>
        <taxon>eudicotyledons</taxon>
        <taxon>Gunneridae</taxon>
        <taxon>Pentapetalae</taxon>
        <taxon>rosids</taxon>
        <taxon>malvids</taxon>
        <taxon>Malvales</taxon>
        <taxon>Malvaceae</taxon>
        <taxon>Malvoideae</taxon>
        <taxon>Gossypium</taxon>
    </lineage>
</organism>
<dbReference type="Proteomes" id="UP000701853">
    <property type="component" value="Chromosome 6"/>
</dbReference>
<evidence type="ECO:0000313" key="2">
    <source>
        <dbReference type="Proteomes" id="UP000701853"/>
    </source>
</evidence>
<evidence type="ECO:0000313" key="1">
    <source>
        <dbReference type="EMBL" id="KAG8491889.1"/>
    </source>
</evidence>
<protein>
    <submittedName>
        <fullName evidence="1">Uncharacterized protein</fullName>
    </submittedName>
</protein>
<dbReference type="PANTHER" id="PTHR34464:SF5">
    <property type="match status" value="1"/>
</dbReference>
<name>A0A8J6D110_9ROSI</name>
<proteinExistence type="predicted"/>
<dbReference type="AlphaFoldDB" id="A0A8J6D110"/>
<accession>A0A8J6D110</accession>